<reference evidence="2" key="1">
    <citation type="submission" date="2021-01" db="EMBL/GenBank/DDBJ databases">
        <authorList>
            <consortium name="Genoscope - CEA"/>
            <person name="William W."/>
        </authorList>
    </citation>
    <scope>NUCLEOTIDE SEQUENCE</scope>
</reference>
<evidence type="ECO:0000313" key="3">
    <source>
        <dbReference type="Proteomes" id="UP000683925"/>
    </source>
</evidence>
<evidence type="ECO:0000256" key="1">
    <source>
        <dbReference type="SAM" id="Phobius"/>
    </source>
</evidence>
<dbReference type="OMA" id="DNDQFSM"/>
<accession>A0A8S1UXK0</accession>
<gene>
    <name evidence="2" type="ORF">POCTA_138.1.T0490254</name>
</gene>
<evidence type="ECO:0000313" key="2">
    <source>
        <dbReference type="EMBL" id="CAD8167206.1"/>
    </source>
</evidence>
<dbReference type="OrthoDB" id="302553at2759"/>
<name>A0A8S1UXK0_PAROT</name>
<keyword evidence="1" id="KW-0812">Transmembrane</keyword>
<dbReference type="Proteomes" id="UP000683925">
    <property type="component" value="Unassembled WGS sequence"/>
</dbReference>
<proteinExistence type="predicted"/>
<dbReference type="AlphaFoldDB" id="A0A8S1UXK0"/>
<evidence type="ECO:0008006" key="4">
    <source>
        <dbReference type="Google" id="ProtNLM"/>
    </source>
</evidence>
<keyword evidence="3" id="KW-1185">Reference proteome</keyword>
<feature type="transmembrane region" description="Helical" evidence="1">
    <location>
        <begin position="337"/>
        <end position="356"/>
    </location>
</feature>
<comment type="caution">
    <text evidence="2">The sequence shown here is derived from an EMBL/GenBank/DDBJ whole genome shotgun (WGS) entry which is preliminary data.</text>
</comment>
<keyword evidence="1" id="KW-0472">Membrane</keyword>
<sequence>MLTKVKSNAITVHPFVNCKSMTPNTNERPKTDRIKPKYLISDKTADTLTSSITTLFHPPMPETKNLGVTRPATDKYFYKFLSPHRRFSEKKNGNKNTSPQNDICTPFKVSSDMESFRNSVQNIDNDQFSMSQSGTSNKDHQNYLKKVFCNSHQKPKSLNIRQQEKIESNKHYDIPDEELVDLNQEQDHLESLENQGNFIQNHIQEDPEQITFQFQNPIGTPKMPQEHDQQQDQGIFEIQKFDSIQTIECYVKQFRVKIKKTIILNQTQNQKPEIKQNQISEILSNIQTEMIQPNNYLQQQQELEDTVFNQAKSEILNPLKIEQKVSTLNTKKGRFQMLFLFHFLIVILLIIFYTLIV</sequence>
<protein>
    <recommendedName>
        <fullName evidence="4">Transmembrane protein</fullName>
    </recommendedName>
</protein>
<dbReference type="EMBL" id="CAJJDP010000049">
    <property type="protein sequence ID" value="CAD8167206.1"/>
    <property type="molecule type" value="Genomic_DNA"/>
</dbReference>
<organism evidence="2 3">
    <name type="scientific">Paramecium octaurelia</name>
    <dbReference type="NCBI Taxonomy" id="43137"/>
    <lineage>
        <taxon>Eukaryota</taxon>
        <taxon>Sar</taxon>
        <taxon>Alveolata</taxon>
        <taxon>Ciliophora</taxon>
        <taxon>Intramacronucleata</taxon>
        <taxon>Oligohymenophorea</taxon>
        <taxon>Peniculida</taxon>
        <taxon>Parameciidae</taxon>
        <taxon>Paramecium</taxon>
    </lineage>
</organism>
<keyword evidence="1" id="KW-1133">Transmembrane helix</keyword>